<dbReference type="Proteomes" id="UP000799779">
    <property type="component" value="Unassembled WGS sequence"/>
</dbReference>
<dbReference type="OrthoDB" id="10259680at2759"/>
<dbReference type="EMBL" id="ML977611">
    <property type="protein sequence ID" value="KAF1997638.1"/>
    <property type="molecule type" value="Genomic_DNA"/>
</dbReference>
<dbReference type="Pfam" id="PF06961">
    <property type="entry name" value="DUF1294"/>
    <property type="match status" value="1"/>
</dbReference>
<feature type="transmembrane region" description="Helical" evidence="1">
    <location>
        <begin position="77"/>
        <end position="94"/>
    </location>
</feature>
<sequence>MPPRPRRRRPVTFATAVGALAFIMPGLALAKYYVRTRDHWLVGYSFLISAVTFLFYGHDKLQAKHMNYRTPEKYLHVLAMMGGWPGALIGQHYFRHKTRKTAFLIPFWGIVLGWQFLLFVLYFGVI</sequence>
<reference evidence="2" key="1">
    <citation type="journal article" date="2020" name="Stud. Mycol.">
        <title>101 Dothideomycetes genomes: a test case for predicting lifestyles and emergence of pathogens.</title>
        <authorList>
            <person name="Haridas S."/>
            <person name="Albert R."/>
            <person name="Binder M."/>
            <person name="Bloem J."/>
            <person name="Labutti K."/>
            <person name="Salamov A."/>
            <person name="Andreopoulos B."/>
            <person name="Baker S."/>
            <person name="Barry K."/>
            <person name="Bills G."/>
            <person name="Bluhm B."/>
            <person name="Cannon C."/>
            <person name="Castanera R."/>
            <person name="Culley D."/>
            <person name="Daum C."/>
            <person name="Ezra D."/>
            <person name="Gonzalez J."/>
            <person name="Henrissat B."/>
            <person name="Kuo A."/>
            <person name="Liang C."/>
            <person name="Lipzen A."/>
            <person name="Lutzoni F."/>
            <person name="Magnuson J."/>
            <person name="Mondo S."/>
            <person name="Nolan M."/>
            <person name="Ohm R."/>
            <person name="Pangilinan J."/>
            <person name="Park H.-J."/>
            <person name="Ramirez L."/>
            <person name="Alfaro M."/>
            <person name="Sun H."/>
            <person name="Tritt A."/>
            <person name="Yoshinaga Y."/>
            <person name="Zwiers L.-H."/>
            <person name="Turgeon B."/>
            <person name="Goodwin S."/>
            <person name="Spatafora J."/>
            <person name="Crous P."/>
            <person name="Grigoriev I."/>
        </authorList>
    </citation>
    <scope>NUCLEOTIDE SEQUENCE</scope>
    <source>
        <strain evidence="2">CBS 123094</strain>
    </source>
</reference>
<protein>
    <submittedName>
        <fullName evidence="2">DUF1294-domain-containing protein</fullName>
    </submittedName>
</protein>
<keyword evidence="1" id="KW-0472">Membrane</keyword>
<dbReference type="AlphaFoldDB" id="A0A6A5W928"/>
<proteinExistence type="predicted"/>
<organism evidence="2 3">
    <name type="scientific">Amniculicola lignicola CBS 123094</name>
    <dbReference type="NCBI Taxonomy" id="1392246"/>
    <lineage>
        <taxon>Eukaryota</taxon>
        <taxon>Fungi</taxon>
        <taxon>Dikarya</taxon>
        <taxon>Ascomycota</taxon>
        <taxon>Pezizomycotina</taxon>
        <taxon>Dothideomycetes</taxon>
        <taxon>Pleosporomycetidae</taxon>
        <taxon>Pleosporales</taxon>
        <taxon>Amniculicolaceae</taxon>
        <taxon>Amniculicola</taxon>
    </lineage>
</organism>
<gene>
    <name evidence="2" type="ORF">P154DRAFT_276300</name>
</gene>
<evidence type="ECO:0000313" key="3">
    <source>
        <dbReference type="Proteomes" id="UP000799779"/>
    </source>
</evidence>
<keyword evidence="3" id="KW-1185">Reference proteome</keyword>
<keyword evidence="1" id="KW-0812">Transmembrane</keyword>
<keyword evidence="1" id="KW-1133">Transmembrane helix</keyword>
<evidence type="ECO:0000313" key="2">
    <source>
        <dbReference type="EMBL" id="KAF1997638.1"/>
    </source>
</evidence>
<dbReference type="InterPro" id="IPR010718">
    <property type="entry name" value="DUF1294"/>
</dbReference>
<feature type="transmembrane region" description="Helical" evidence="1">
    <location>
        <begin position="106"/>
        <end position="125"/>
    </location>
</feature>
<name>A0A6A5W928_9PLEO</name>
<accession>A0A6A5W928</accession>
<evidence type="ECO:0000256" key="1">
    <source>
        <dbReference type="SAM" id="Phobius"/>
    </source>
</evidence>
<feature type="transmembrane region" description="Helical" evidence="1">
    <location>
        <begin position="40"/>
        <end position="57"/>
    </location>
</feature>